<dbReference type="AlphaFoldDB" id="A0A8I6S2H1"/>
<dbReference type="GO" id="GO:0005868">
    <property type="term" value="C:cytoplasmic dynein complex"/>
    <property type="evidence" value="ECO:0007669"/>
    <property type="project" value="InterPro"/>
</dbReference>
<keyword evidence="7" id="KW-0963">Cytoplasm</keyword>
<dbReference type="EnsemblMetazoa" id="XM_014399032.1">
    <property type="protein sequence ID" value="XP_014254518.1"/>
    <property type="gene ID" value="LOC106669504"/>
</dbReference>
<keyword evidence="12" id="KW-0505">Motor protein</keyword>
<dbReference type="GeneID" id="106669504"/>
<evidence type="ECO:0000256" key="2">
    <source>
        <dbReference type="ARBA" id="ARBA00004300"/>
    </source>
</evidence>
<evidence type="ECO:0000256" key="4">
    <source>
        <dbReference type="ARBA" id="ARBA00006831"/>
    </source>
</evidence>
<dbReference type="GO" id="GO:0005813">
    <property type="term" value="C:centrosome"/>
    <property type="evidence" value="ECO:0007669"/>
    <property type="project" value="UniProtKB-SubCell"/>
</dbReference>
<dbReference type="GO" id="GO:0005874">
    <property type="term" value="C:microtubule"/>
    <property type="evidence" value="ECO:0007669"/>
    <property type="project" value="UniProtKB-KW"/>
</dbReference>
<evidence type="ECO:0000256" key="9">
    <source>
        <dbReference type="ARBA" id="ARBA00022794"/>
    </source>
</evidence>
<comment type="subcellular location">
    <subcellularLocation>
        <location evidence="3">Cytoplasm</location>
        <location evidence="3">Cytoskeleton</location>
        <location evidence="3">Cilium axoneme</location>
    </subcellularLocation>
    <subcellularLocation>
        <location evidence="1">Cytoplasm</location>
        <location evidence="1">Cytoskeleton</location>
        <location evidence="1">Cilium basal body</location>
    </subcellularLocation>
    <subcellularLocation>
        <location evidence="2">Cytoplasm</location>
        <location evidence="2">Cytoskeleton</location>
        <location evidence="2">Microtubule organizing center</location>
        <location evidence="2">Centrosome</location>
    </subcellularLocation>
</comment>
<evidence type="ECO:0000313" key="16">
    <source>
        <dbReference type="Proteomes" id="UP000494040"/>
    </source>
</evidence>
<keyword evidence="13" id="KW-0206">Cytoskeleton</keyword>
<evidence type="ECO:0000256" key="8">
    <source>
        <dbReference type="ARBA" id="ARBA00022701"/>
    </source>
</evidence>
<name>A0A8I6S2H1_CIMLE</name>
<evidence type="ECO:0000256" key="14">
    <source>
        <dbReference type="ARBA" id="ARBA00023273"/>
    </source>
</evidence>
<keyword evidence="8" id="KW-0493">Microtubule</keyword>
<dbReference type="KEGG" id="clec:106669504"/>
<evidence type="ECO:0000256" key="10">
    <source>
        <dbReference type="ARBA" id="ARBA00023017"/>
    </source>
</evidence>
<dbReference type="InterPro" id="IPR022780">
    <property type="entry name" value="Dynein_light_int_chain"/>
</dbReference>
<evidence type="ECO:0000256" key="13">
    <source>
        <dbReference type="ARBA" id="ARBA00023212"/>
    </source>
</evidence>
<keyword evidence="9" id="KW-0970">Cilium biogenesis/degradation</keyword>
<proteinExistence type="inferred from homology"/>
<dbReference type="PANTHER" id="PTHR13236">
    <property type="entry name" value="DYNEIN 2 LIGHT INTERMEDIATE CHAIN, ISOFORM 2"/>
    <property type="match status" value="1"/>
</dbReference>
<dbReference type="RefSeq" id="XP_014254518.1">
    <property type="nucleotide sequence ID" value="XM_014399032.1"/>
</dbReference>
<dbReference type="InterPro" id="IPR040045">
    <property type="entry name" value="DYNC2LI1"/>
</dbReference>
<dbReference type="GO" id="GO:0036064">
    <property type="term" value="C:ciliary basal body"/>
    <property type="evidence" value="ECO:0007669"/>
    <property type="project" value="TreeGrafter"/>
</dbReference>
<dbReference type="Proteomes" id="UP000494040">
    <property type="component" value="Unassembled WGS sequence"/>
</dbReference>
<evidence type="ECO:0000256" key="11">
    <source>
        <dbReference type="ARBA" id="ARBA00023069"/>
    </source>
</evidence>
<keyword evidence="14" id="KW-0966">Cell projection</keyword>
<dbReference type="OrthoDB" id="10263060at2759"/>
<reference evidence="15" key="1">
    <citation type="submission" date="2022-01" db="UniProtKB">
        <authorList>
            <consortium name="EnsemblMetazoa"/>
        </authorList>
    </citation>
    <scope>IDENTIFICATION</scope>
</reference>
<keyword evidence="16" id="KW-1185">Reference proteome</keyword>
<evidence type="ECO:0000256" key="3">
    <source>
        <dbReference type="ARBA" id="ARBA00004430"/>
    </source>
</evidence>
<dbReference type="SUPFAM" id="SSF52540">
    <property type="entry name" value="P-loop containing nucleoside triphosphate hydrolases"/>
    <property type="match status" value="1"/>
</dbReference>
<keyword evidence="11" id="KW-0969">Cilium</keyword>
<dbReference type="GO" id="GO:0035735">
    <property type="term" value="P:intraciliary transport involved in cilium assembly"/>
    <property type="evidence" value="ECO:0007669"/>
    <property type="project" value="InterPro"/>
</dbReference>
<keyword evidence="6" id="KW-0217">Developmental protein</keyword>
<dbReference type="GO" id="GO:0035721">
    <property type="term" value="P:intraciliary retrograde transport"/>
    <property type="evidence" value="ECO:0007669"/>
    <property type="project" value="InterPro"/>
</dbReference>
<evidence type="ECO:0000256" key="7">
    <source>
        <dbReference type="ARBA" id="ARBA00022490"/>
    </source>
</evidence>
<evidence type="ECO:0000313" key="15">
    <source>
        <dbReference type="EnsemblMetazoa" id="XP_014254518.1"/>
    </source>
</evidence>
<dbReference type="InterPro" id="IPR027417">
    <property type="entry name" value="P-loop_NTPase"/>
</dbReference>
<dbReference type="Pfam" id="PF05783">
    <property type="entry name" value="DLIC"/>
    <property type="match status" value="1"/>
</dbReference>
<comment type="similarity">
    <text evidence="4">Belongs to the dynein light intermediate chain family.</text>
</comment>
<evidence type="ECO:0000256" key="5">
    <source>
        <dbReference type="ARBA" id="ARBA00018863"/>
    </source>
</evidence>
<protein>
    <recommendedName>
        <fullName evidence="5">Cytoplasmic dynein 2 light intermediate chain 1</fullName>
    </recommendedName>
</protein>
<dbReference type="Gene3D" id="3.40.50.300">
    <property type="entry name" value="P-loop containing nucleotide triphosphate hydrolases"/>
    <property type="match status" value="1"/>
</dbReference>
<keyword evidence="10" id="KW-0243">Dynein</keyword>
<accession>A0A8I6S2H1</accession>
<dbReference type="OMA" id="ICHVWEY"/>
<dbReference type="GO" id="GO:0005930">
    <property type="term" value="C:axoneme"/>
    <property type="evidence" value="ECO:0007669"/>
    <property type="project" value="UniProtKB-SubCell"/>
</dbReference>
<evidence type="ECO:0000256" key="1">
    <source>
        <dbReference type="ARBA" id="ARBA00004120"/>
    </source>
</evidence>
<dbReference type="GO" id="GO:0045504">
    <property type="term" value="F:dynein heavy chain binding"/>
    <property type="evidence" value="ECO:0007669"/>
    <property type="project" value="TreeGrafter"/>
</dbReference>
<dbReference type="PANTHER" id="PTHR13236:SF0">
    <property type="entry name" value="CYTOPLASMIC DYNEIN 2 LIGHT INTERMEDIATE CHAIN 1"/>
    <property type="match status" value="1"/>
</dbReference>
<organism evidence="15 16">
    <name type="scientific">Cimex lectularius</name>
    <name type="common">Bed bug</name>
    <name type="synonym">Acanthia lectularia</name>
    <dbReference type="NCBI Taxonomy" id="79782"/>
    <lineage>
        <taxon>Eukaryota</taxon>
        <taxon>Metazoa</taxon>
        <taxon>Ecdysozoa</taxon>
        <taxon>Arthropoda</taxon>
        <taxon>Hexapoda</taxon>
        <taxon>Insecta</taxon>
        <taxon>Pterygota</taxon>
        <taxon>Neoptera</taxon>
        <taxon>Paraneoptera</taxon>
        <taxon>Hemiptera</taxon>
        <taxon>Heteroptera</taxon>
        <taxon>Panheteroptera</taxon>
        <taxon>Cimicomorpha</taxon>
        <taxon>Cimicidae</taxon>
        <taxon>Cimex</taxon>
    </lineage>
</organism>
<evidence type="ECO:0000256" key="6">
    <source>
        <dbReference type="ARBA" id="ARBA00022473"/>
    </source>
</evidence>
<sequence>MDKNEPIAERIPELILPNDGTLLDKVSTEANLKSSEIGFVRPDEKTLLVVGSRGVGKTTLIVQTFNLNEEITPTLALEYFFSTQMTEYDHHVCNIWELGGGTTFSPTLYALEDMPNMTAVVMVDLSSPSTLFNSAESSIKIINDFAEKRNDVDDLKKQALDRVPDEHPDKKYLTPCPTQLVIIGGKYDAFQEFDPEPKRIICSFLRFLANKYYAHLVFYSNKNNNLITITKNVLNHFAFGNELSGKVQLDHNYPLIVQPGKDSFQAIDSSDGPPYSTEKYKKLLDVHFSQVPVKDKPIVENPRFDSNFKEPTIDALRVEKDECLERLCQELEMEMKVMGRAQ</sequence>
<evidence type="ECO:0000256" key="12">
    <source>
        <dbReference type="ARBA" id="ARBA00023175"/>
    </source>
</evidence>